<proteinExistence type="inferred from homology"/>
<keyword evidence="2 4" id="KW-0689">Ribosomal protein</keyword>
<evidence type="ECO:0000256" key="2">
    <source>
        <dbReference type="ARBA" id="ARBA00022980"/>
    </source>
</evidence>
<organism evidence="4">
    <name type="scientific">Picobiliphyte sp. MS584-11</name>
    <dbReference type="NCBI Taxonomy" id="1157699"/>
    <lineage>
        <taxon>Eukaryota</taxon>
        <taxon>Eukaryota incertae sedis</taxon>
        <taxon>Picozoa</taxon>
    </lineage>
</organism>
<dbReference type="SUPFAM" id="SSF54821">
    <property type="entry name" value="Ribosomal protein S3 C-terminal domain"/>
    <property type="match status" value="1"/>
</dbReference>
<keyword evidence="3" id="KW-0687">Ribonucleoprotein</keyword>
<geneLocation type="mitochondrion" evidence="4"/>
<keyword evidence="4" id="KW-0496">Mitochondrion</keyword>
<sequence>MSQKVNPHALRSQNQLNYQASTSNHEIFFSEPKQSKWGLNSYSRIFHEDQTIEAYLEGFFRSFGFYQKTCVIERKCNKTVHVTAYVLRTPQTRTNPNAVHRTMKEKVLQEGLDKGWLPSLLLQTMAQIMDSSWWNNQTSTTTKQKQITEIKDWQVQLNEQPMLTPIISSAGDSNSLLQQQTEESRFKSYWKNFATTSGGNHKAELLKQSDTKSNRQGATVNPSWWSHRSWHTKVVRSSYSTVDSYNQSINMKSSSQVTNNILMNNLLFGVKDDTIDLTLSIVPVNSLADSSKLIADYMADKIEQSTPLQGLFQEIVTAIKTESLLTNDIFLKGEQSSIDLKEANTPTVGSGSTKPIIGFKLSCSGRIQKNAYAKPAEMADSLTITEGLLPLNSFKHNIEFTQTSSTNAFGTCGIKVWINRAT</sequence>
<evidence type="ECO:0000313" key="4">
    <source>
        <dbReference type="EMBL" id="ATY40881.1"/>
    </source>
</evidence>
<protein>
    <submittedName>
        <fullName evidence="4">Ribosomal protein S3</fullName>
    </submittedName>
</protein>
<dbReference type="InterPro" id="IPR036419">
    <property type="entry name" value="Ribosomal_S3_C_sf"/>
</dbReference>
<dbReference type="Gene3D" id="3.30.1140.32">
    <property type="entry name" value="Ribosomal protein S3, C-terminal domain"/>
    <property type="match status" value="1"/>
</dbReference>
<dbReference type="EMBL" id="MG202007">
    <property type="protein sequence ID" value="ATY40881.1"/>
    <property type="molecule type" value="Genomic_DNA"/>
</dbReference>
<gene>
    <name evidence="4" type="primary">rps3</name>
</gene>
<name>A0A2H4R898_9EUKA</name>
<evidence type="ECO:0000256" key="1">
    <source>
        <dbReference type="ARBA" id="ARBA00010761"/>
    </source>
</evidence>
<comment type="similarity">
    <text evidence="1">Belongs to the universal ribosomal protein uS3 family.</text>
</comment>
<dbReference type="GO" id="GO:1990904">
    <property type="term" value="C:ribonucleoprotein complex"/>
    <property type="evidence" value="ECO:0007669"/>
    <property type="project" value="UniProtKB-KW"/>
</dbReference>
<evidence type="ECO:0000256" key="3">
    <source>
        <dbReference type="ARBA" id="ARBA00023274"/>
    </source>
</evidence>
<dbReference type="AlphaFoldDB" id="A0A2H4R898"/>
<reference evidence="4" key="1">
    <citation type="journal article" date="2017" name="Curr. Biol.">
        <title>A New Lineage of Eukaryotes Illuminates Early Mitochondrial Genome Reduction.</title>
        <authorList>
            <person name="Janouskovec J."/>
            <person name="Tikhonenkov D.V."/>
            <person name="Burki F."/>
            <person name="Howe A.T."/>
            <person name="Rohwer F.L."/>
            <person name="Mylnikov A.P."/>
            <person name="Keeling P.J."/>
        </authorList>
    </citation>
    <scope>NUCLEOTIDE SEQUENCE</scope>
</reference>
<dbReference type="GO" id="GO:0005840">
    <property type="term" value="C:ribosome"/>
    <property type="evidence" value="ECO:0007669"/>
    <property type="project" value="UniProtKB-KW"/>
</dbReference>
<accession>A0A2H4R898</accession>